<dbReference type="Proteomes" id="UP000499080">
    <property type="component" value="Unassembled WGS sequence"/>
</dbReference>
<evidence type="ECO:0000313" key="2">
    <source>
        <dbReference type="Proteomes" id="UP000499080"/>
    </source>
</evidence>
<sequence>IICFAAKRTNKI</sequence>
<comment type="caution">
    <text evidence="1">The sequence shown here is derived from an EMBL/GenBank/DDBJ whole genome shotgun (WGS) entry which is preliminary data.</text>
</comment>
<protein>
    <submittedName>
        <fullName evidence="1">Uncharacterized protein</fullName>
    </submittedName>
</protein>
<keyword evidence="2" id="KW-1185">Reference proteome</keyword>
<dbReference type="EMBL" id="BGPR01013671">
    <property type="protein sequence ID" value="GBN61671.1"/>
    <property type="molecule type" value="Genomic_DNA"/>
</dbReference>
<gene>
    <name evidence="1" type="ORF">AVEN_83336_1</name>
</gene>
<accession>A0A4Y2QE68</accession>
<organism evidence="1 2">
    <name type="scientific">Araneus ventricosus</name>
    <name type="common">Orbweaver spider</name>
    <name type="synonym">Epeira ventricosa</name>
    <dbReference type="NCBI Taxonomy" id="182803"/>
    <lineage>
        <taxon>Eukaryota</taxon>
        <taxon>Metazoa</taxon>
        <taxon>Ecdysozoa</taxon>
        <taxon>Arthropoda</taxon>
        <taxon>Chelicerata</taxon>
        <taxon>Arachnida</taxon>
        <taxon>Araneae</taxon>
        <taxon>Araneomorphae</taxon>
        <taxon>Entelegynae</taxon>
        <taxon>Araneoidea</taxon>
        <taxon>Araneidae</taxon>
        <taxon>Araneus</taxon>
    </lineage>
</organism>
<reference evidence="1 2" key="1">
    <citation type="journal article" date="2019" name="Sci. Rep.">
        <title>Orb-weaving spider Araneus ventricosus genome elucidates the spidroin gene catalogue.</title>
        <authorList>
            <person name="Kono N."/>
            <person name="Nakamura H."/>
            <person name="Ohtoshi R."/>
            <person name="Moran D.A.P."/>
            <person name="Shinohara A."/>
            <person name="Yoshida Y."/>
            <person name="Fujiwara M."/>
            <person name="Mori M."/>
            <person name="Tomita M."/>
            <person name="Arakawa K."/>
        </authorList>
    </citation>
    <scope>NUCLEOTIDE SEQUENCE [LARGE SCALE GENOMIC DNA]</scope>
</reference>
<proteinExistence type="predicted"/>
<name>A0A4Y2QE68_ARAVE</name>
<feature type="non-terminal residue" evidence="1">
    <location>
        <position position="1"/>
    </location>
</feature>
<evidence type="ECO:0000313" key="1">
    <source>
        <dbReference type="EMBL" id="GBN61671.1"/>
    </source>
</evidence>